<feature type="transmembrane region" description="Helical" evidence="2">
    <location>
        <begin position="535"/>
        <end position="564"/>
    </location>
</feature>
<keyword evidence="3" id="KW-0808">Transferase</keyword>
<organism evidence="3 4">
    <name type="scientific">Microbacterium schleiferi</name>
    <dbReference type="NCBI Taxonomy" id="69362"/>
    <lineage>
        <taxon>Bacteria</taxon>
        <taxon>Bacillati</taxon>
        <taxon>Actinomycetota</taxon>
        <taxon>Actinomycetes</taxon>
        <taxon>Micrococcales</taxon>
        <taxon>Microbacteriaceae</taxon>
        <taxon>Microbacterium</taxon>
    </lineage>
</organism>
<sequence length="998" mass="102728">MPGTVHAIVVVRPDGRTSAAYHLRRTVASLAGGSRRPDAVTLAVCGTDPAVEDALEPGSLPDPTADGRGVRVIRLGRRTRFAAAVASAAFEPGPRGGTGMDADLLWLLAQDTAPEPEALARLAGQLELSPTLAFVAPKLVRHDRPERIVSLGVSMTRTGASVELAAGDLDQGQRDGITDVLGSDIRAVLVRGSVFRALRGIDPALRDADEGLDLAVAARLMGGRVALAPTTRVGVSGDGVAGLPFAETGSRRRMIIARRRAAQLHRRLTSAHPLLLVPIWLSLPFLALGRTIAQLVMKDPGRIAGEWAATILAMVRLAAIARGRRRLRRHRSVPWSRIASLRVSTALARERAAEPTEHDPDALPRGELHFFGGGGAWLVLAMAAVSLAAFPALLAWPALGGGALQPLRDTVAGLWADAAYGLRPTGWNVSGPADPFSAVVAVIGSLWPFAPSRALVLLWLAALPLAALGGWFAATRITDRPVLRITAGVAWALAPTFLVALTQGIPTGVIVHLLLPWLVFAGAVAHRSWVPAAAASLLAAAVIAAAPSLAPAFALVLLAGIIAAAVRRSGAGVARMLWVAVPTIVIFLPVAWAQLHAANPWGLLADPGAPIDALAQTADAGTRLWVSLGFPASSGAGWAELFSALPLWVPAALLVPIALLAASAAATPRWPVGLAHLALVVLGVATAVAATAIAARFDGANALTLWPGAGLTLAWWGMVGGAILTLDQLGRAEMARFRRHAGAVSASAAVVCIVTLVVLAAPALTAWARGATALTNGPTSTLPAYVEADSGGDTATGTIVLTAEADGSLAARVVWGGSETLGAHSTVLETRTAVDDASAQLAATAAALVSSTSPDAVAALAEQGIAFVLLAPGADAPAADVLRRESATALDQRDDLDPVGATERGDLWRVTSDIAARPSAENPAGGIAIEILQIAVIVIALLLAAPTGRSRARARQHPRIVGLTPAERAMDAGRARRLEDGAQEAQALPSEPTGEEAT</sequence>
<feature type="compositionally biased region" description="Basic and acidic residues" evidence="1">
    <location>
        <begin position="971"/>
        <end position="980"/>
    </location>
</feature>
<gene>
    <name evidence="3" type="ORF">V2V91_01380</name>
</gene>
<proteinExistence type="predicted"/>
<feature type="region of interest" description="Disordered" evidence="1">
    <location>
        <begin position="971"/>
        <end position="998"/>
    </location>
</feature>
<keyword evidence="4" id="KW-1185">Reference proteome</keyword>
<dbReference type="RefSeq" id="WP_331790503.1">
    <property type="nucleotide sequence ID" value="NZ_BAAAUO010000003.1"/>
</dbReference>
<comment type="caution">
    <text evidence="3">The sequence shown here is derived from an EMBL/GenBank/DDBJ whole genome shotgun (WGS) entry which is preliminary data.</text>
</comment>
<keyword evidence="2" id="KW-0472">Membrane</keyword>
<dbReference type="GO" id="GO:0016740">
    <property type="term" value="F:transferase activity"/>
    <property type="evidence" value="ECO:0007669"/>
    <property type="project" value="UniProtKB-KW"/>
</dbReference>
<keyword evidence="2" id="KW-1133">Transmembrane helix</keyword>
<feature type="transmembrane region" description="Helical" evidence="2">
    <location>
        <begin position="746"/>
        <end position="768"/>
    </location>
</feature>
<dbReference type="Proteomes" id="UP001351900">
    <property type="component" value="Unassembled WGS sequence"/>
</dbReference>
<evidence type="ECO:0000313" key="3">
    <source>
        <dbReference type="EMBL" id="MEF2253786.1"/>
    </source>
</evidence>
<feature type="transmembrane region" description="Helical" evidence="2">
    <location>
        <begin position="375"/>
        <end position="399"/>
    </location>
</feature>
<dbReference type="SUPFAM" id="SSF53448">
    <property type="entry name" value="Nucleotide-diphospho-sugar transferases"/>
    <property type="match status" value="1"/>
</dbReference>
<accession>A0ABU7V269</accession>
<reference evidence="3 4" key="1">
    <citation type="submission" date="2024-01" db="EMBL/GenBank/DDBJ databases">
        <title>the genome sequence of strain Microbacterium schleiferi NBRC 15075.</title>
        <authorList>
            <person name="Ding Y."/>
            <person name="Zhang G."/>
        </authorList>
    </citation>
    <scope>NUCLEOTIDE SEQUENCE [LARGE SCALE GENOMIC DNA]</scope>
    <source>
        <strain evidence="3 4">NBRC 15075</strain>
    </source>
</reference>
<evidence type="ECO:0000313" key="4">
    <source>
        <dbReference type="Proteomes" id="UP001351900"/>
    </source>
</evidence>
<evidence type="ECO:0000256" key="2">
    <source>
        <dbReference type="SAM" id="Phobius"/>
    </source>
</evidence>
<feature type="transmembrane region" description="Helical" evidence="2">
    <location>
        <begin position="485"/>
        <end position="515"/>
    </location>
</feature>
<dbReference type="EMBL" id="JAZHOV010000001">
    <property type="protein sequence ID" value="MEF2253786.1"/>
    <property type="molecule type" value="Genomic_DNA"/>
</dbReference>
<feature type="transmembrane region" description="Helical" evidence="2">
    <location>
        <begin position="274"/>
        <end position="297"/>
    </location>
</feature>
<protein>
    <submittedName>
        <fullName evidence="3">Glycosyl transferase</fullName>
    </submittedName>
</protein>
<feature type="transmembrane region" description="Helical" evidence="2">
    <location>
        <begin position="303"/>
        <end position="321"/>
    </location>
</feature>
<name>A0ABU7V269_9MICO</name>
<dbReference type="InterPro" id="IPR029044">
    <property type="entry name" value="Nucleotide-diphossugar_trans"/>
</dbReference>
<feature type="transmembrane region" description="Helical" evidence="2">
    <location>
        <begin position="674"/>
        <end position="697"/>
    </location>
</feature>
<feature type="transmembrane region" description="Helical" evidence="2">
    <location>
        <begin position="647"/>
        <end position="667"/>
    </location>
</feature>
<feature type="transmembrane region" description="Helical" evidence="2">
    <location>
        <begin position="576"/>
        <end position="595"/>
    </location>
</feature>
<keyword evidence="2" id="KW-0812">Transmembrane</keyword>
<feature type="transmembrane region" description="Helical" evidence="2">
    <location>
        <begin position="454"/>
        <end position="473"/>
    </location>
</feature>
<feature type="transmembrane region" description="Helical" evidence="2">
    <location>
        <begin position="924"/>
        <end position="945"/>
    </location>
</feature>
<feature type="transmembrane region" description="Helical" evidence="2">
    <location>
        <begin position="703"/>
        <end position="726"/>
    </location>
</feature>
<evidence type="ECO:0000256" key="1">
    <source>
        <dbReference type="SAM" id="MobiDB-lite"/>
    </source>
</evidence>